<dbReference type="InterPro" id="IPR004547">
    <property type="entry name" value="Glucosamine6P_isomerase"/>
</dbReference>
<evidence type="ECO:0000259" key="2">
    <source>
        <dbReference type="Pfam" id="PF01182"/>
    </source>
</evidence>
<dbReference type="PANTHER" id="PTHR11280">
    <property type="entry name" value="GLUCOSAMINE-6-PHOSPHATE ISOMERASE"/>
    <property type="match status" value="1"/>
</dbReference>
<dbReference type="PANTHER" id="PTHR11280:SF5">
    <property type="entry name" value="GLUCOSAMINE-6-PHOSPHATE ISOMERASE"/>
    <property type="match status" value="1"/>
</dbReference>
<dbReference type="Pfam" id="PF01182">
    <property type="entry name" value="Glucosamine_iso"/>
    <property type="match status" value="1"/>
</dbReference>
<comment type="caution">
    <text evidence="3">The sequence shown here is derived from an EMBL/GenBank/DDBJ whole genome shotgun (WGS) entry which is preliminary data.</text>
</comment>
<dbReference type="Gene3D" id="3.40.50.1360">
    <property type="match status" value="1"/>
</dbReference>
<dbReference type="Proteomes" id="UP000003880">
    <property type="component" value="Unassembled WGS sequence"/>
</dbReference>
<dbReference type="GO" id="GO:0042802">
    <property type="term" value="F:identical protein binding"/>
    <property type="evidence" value="ECO:0007669"/>
    <property type="project" value="TreeGrafter"/>
</dbReference>
<protein>
    <submittedName>
        <fullName evidence="3">Putative glucosamine-6-phosphate deaminase</fullName>
    </submittedName>
</protein>
<organism evidence="3 4">
    <name type="scientific">Citrobacter youngae ATCC 29220</name>
    <dbReference type="NCBI Taxonomy" id="500640"/>
    <lineage>
        <taxon>Bacteria</taxon>
        <taxon>Pseudomonadati</taxon>
        <taxon>Pseudomonadota</taxon>
        <taxon>Gammaproteobacteria</taxon>
        <taxon>Enterobacterales</taxon>
        <taxon>Enterobacteriaceae</taxon>
        <taxon>Citrobacter</taxon>
        <taxon>Citrobacter freundii complex</taxon>
    </lineage>
</organism>
<dbReference type="SUPFAM" id="SSF100950">
    <property type="entry name" value="NagB/RpiA/CoA transferase-like"/>
    <property type="match status" value="1"/>
</dbReference>
<dbReference type="HOGENOM" id="CLU_049611_1_1_6"/>
<dbReference type="PROSITE" id="PS01161">
    <property type="entry name" value="GLC_GALNAC_ISOMERASE"/>
    <property type="match status" value="1"/>
</dbReference>
<dbReference type="GO" id="GO:0005829">
    <property type="term" value="C:cytosol"/>
    <property type="evidence" value="ECO:0007669"/>
    <property type="project" value="TreeGrafter"/>
</dbReference>
<dbReference type="AlphaFoldDB" id="D4BJB5"/>
<dbReference type="GO" id="GO:0019262">
    <property type="term" value="P:N-acetylneuraminate catabolic process"/>
    <property type="evidence" value="ECO:0007669"/>
    <property type="project" value="TreeGrafter"/>
</dbReference>
<evidence type="ECO:0000313" key="3">
    <source>
        <dbReference type="EMBL" id="EFE05780.1"/>
    </source>
</evidence>
<dbReference type="EMBL" id="ABWL02000026">
    <property type="protein sequence ID" value="EFE05780.1"/>
    <property type="molecule type" value="Genomic_DNA"/>
</dbReference>
<dbReference type="NCBIfam" id="NF007291">
    <property type="entry name" value="PRK09762.1"/>
    <property type="match status" value="1"/>
</dbReference>
<evidence type="ECO:0000256" key="1">
    <source>
        <dbReference type="ARBA" id="ARBA00022801"/>
    </source>
</evidence>
<dbReference type="GO" id="GO:0004342">
    <property type="term" value="F:glucosamine-6-phosphate deaminase activity"/>
    <property type="evidence" value="ECO:0007669"/>
    <property type="project" value="InterPro"/>
</dbReference>
<keyword evidence="1" id="KW-0378">Hydrolase</keyword>
<dbReference type="InterPro" id="IPR018321">
    <property type="entry name" value="Glucosamine6P_isomerase_CS"/>
</dbReference>
<dbReference type="InterPro" id="IPR006148">
    <property type="entry name" value="Glc/Gal-6P_isomerase"/>
</dbReference>
<name>D4BJB5_9ENTR</name>
<dbReference type="InterPro" id="IPR037171">
    <property type="entry name" value="NagB/RpiA_transferase-like"/>
</dbReference>
<feature type="domain" description="Glucosamine/galactosamine-6-phosphate isomerase" evidence="2">
    <location>
        <begin position="35"/>
        <end position="243"/>
    </location>
</feature>
<dbReference type="GO" id="GO:0006046">
    <property type="term" value="P:N-acetylglucosamine catabolic process"/>
    <property type="evidence" value="ECO:0007669"/>
    <property type="project" value="TreeGrafter"/>
</dbReference>
<accession>D4BJB5</accession>
<evidence type="ECO:0000313" key="4">
    <source>
        <dbReference type="Proteomes" id="UP000003880"/>
    </source>
</evidence>
<dbReference type="eggNOG" id="COG0363">
    <property type="taxonomic scope" value="Bacteria"/>
</dbReference>
<sequence length="261" mass="29072">MAFFNRKEGEAACNILQQKDSEMQSTQYCDNYDVLSDRASEQLITLIQNKPDATICLATGGTPLLTYRYFVEKINQRKIDIERVVFVKLDEWVGIPLNSPATCESFLQQHIAQPLGLRAEQLVGFQSENVNAQECERITEIIASRGGLDLCLLGIGKNGHLGLNEPAEILEPFCHISILDEKTRHHDMLKTAANRVTHGITLGLKDILNAKEILLLIAGEGKHDAVEKYLAATLTTAVPASFLWLHRNVSCLIDGSQYPDR</sequence>
<proteinExistence type="predicted"/>
<dbReference type="GO" id="GO:0006043">
    <property type="term" value="P:glucosamine catabolic process"/>
    <property type="evidence" value="ECO:0007669"/>
    <property type="project" value="TreeGrafter"/>
</dbReference>
<reference evidence="3 4" key="1">
    <citation type="submission" date="2010-02" db="EMBL/GenBank/DDBJ databases">
        <authorList>
            <person name="Weinstock G."/>
            <person name="Sodergren E."/>
            <person name="Clifton S."/>
            <person name="Fulton L."/>
            <person name="Fulton B."/>
            <person name="Courtney L."/>
            <person name="Fronick C."/>
            <person name="Harrison M."/>
            <person name="Strong C."/>
            <person name="Farmer C."/>
            <person name="Delahaunty K."/>
            <person name="Markovic C."/>
            <person name="Hall O."/>
            <person name="Minx P."/>
            <person name="Tomlinson C."/>
            <person name="Mitreva M."/>
            <person name="Nelson J."/>
            <person name="Hou S."/>
            <person name="Wollam A."/>
            <person name="Pepin K.H."/>
            <person name="Johnson M."/>
            <person name="Bhonagiri V."/>
            <person name="Zhang X."/>
            <person name="Suruliraj S."/>
            <person name="Warren W."/>
            <person name="Chinwalla A."/>
            <person name="Mardis E.R."/>
            <person name="Wilson R.K."/>
        </authorList>
    </citation>
    <scope>NUCLEOTIDE SEQUENCE [LARGE SCALE GENOMIC DNA]</scope>
    <source>
        <strain evidence="3 4">ATCC 29220</strain>
    </source>
</reference>
<gene>
    <name evidence="3" type="ORF">CIT292_10757</name>
</gene>
<dbReference type="GO" id="GO:0005975">
    <property type="term" value="P:carbohydrate metabolic process"/>
    <property type="evidence" value="ECO:0007669"/>
    <property type="project" value="InterPro"/>
</dbReference>